<evidence type="ECO:0000256" key="2">
    <source>
        <dbReference type="SAM" id="Phobius"/>
    </source>
</evidence>
<evidence type="ECO:0000313" key="4">
    <source>
        <dbReference type="EMBL" id="CAK9870068.1"/>
    </source>
</evidence>
<dbReference type="InterPro" id="IPR001623">
    <property type="entry name" value="DnaJ_domain"/>
</dbReference>
<dbReference type="PANTHER" id="PTHR45000:SF5">
    <property type="entry name" value="CHAPERONE DNAJ-DOMAIN SUPERFAMILY PROTEIN"/>
    <property type="match status" value="1"/>
</dbReference>
<feature type="region of interest" description="Disordered" evidence="1">
    <location>
        <begin position="33"/>
        <end position="55"/>
    </location>
</feature>
<dbReference type="Proteomes" id="UP001497522">
    <property type="component" value="Chromosome 19"/>
</dbReference>
<dbReference type="CDD" id="cd06257">
    <property type="entry name" value="DnaJ"/>
    <property type="match status" value="1"/>
</dbReference>
<dbReference type="Pfam" id="PF00226">
    <property type="entry name" value="DnaJ"/>
    <property type="match status" value="1"/>
</dbReference>
<dbReference type="EMBL" id="OZ023720">
    <property type="protein sequence ID" value="CAK9870068.1"/>
    <property type="molecule type" value="Genomic_DNA"/>
</dbReference>
<dbReference type="InterPro" id="IPR036869">
    <property type="entry name" value="J_dom_sf"/>
</dbReference>
<reference evidence="4" key="1">
    <citation type="submission" date="2024-03" db="EMBL/GenBank/DDBJ databases">
        <authorList>
            <consortium name="ELIXIR-Norway"/>
            <consortium name="Elixir Norway"/>
        </authorList>
    </citation>
    <scope>NUCLEOTIDE SEQUENCE</scope>
</reference>
<keyword evidence="5" id="KW-1185">Reference proteome</keyword>
<dbReference type="SUPFAM" id="SSF46565">
    <property type="entry name" value="Chaperone J-domain"/>
    <property type="match status" value="1"/>
</dbReference>
<protein>
    <recommendedName>
        <fullName evidence="3">J domain-containing protein</fullName>
    </recommendedName>
</protein>
<proteinExistence type="predicted"/>
<keyword evidence="2" id="KW-0472">Membrane</keyword>
<name>A0ABP1B4N8_9BRYO</name>
<dbReference type="PRINTS" id="PR00625">
    <property type="entry name" value="JDOMAIN"/>
</dbReference>
<feature type="domain" description="J" evidence="3">
    <location>
        <begin position="248"/>
        <end position="312"/>
    </location>
</feature>
<evidence type="ECO:0000313" key="5">
    <source>
        <dbReference type="Proteomes" id="UP001497522"/>
    </source>
</evidence>
<dbReference type="PANTHER" id="PTHR45000">
    <property type="entry name" value="CHAPERONE DNAJ-DOMAIN SUPERFAMILY PROTEIN"/>
    <property type="match status" value="1"/>
</dbReference>
<dbReference type="PROSITE" id="PS50076">
    <property type="entry name" value="DNAJ_2"/>
    <property type="match status" value="1"/>
</dbReference>
<gene>
    <name evidence="4" type="ORF">CSSPJE1EN2_LOCUS12805</name>
</gene>
<organism evidence="4 5">
    <name type="scientific">Sphagnum jensenii</name>
    <dbReference type="NCBI Taxonomy" id="128206"/>
    <lineage>
        <taxon>Eukaryota</taxon>
        <taxon>Viridiplantae</taxon>
        <taxon>Streptophyta</taxon>
        <taxon>Embryophyta</taxon>
        <taxon>Bryophyta</taxon>
        <taxon>Sphagnophytina</taxon>
        <taxon>Sphagnopsida</taxon>
        <taxon>Sphagnales</taxon>
        <taxon>Sphagnaceae</taxon>
        <taxon>Sphagnum</taxon>
    </lineage>
</organism>
<keyword evidence="2" id="KW-0812">Transmembrane</keyword>
<dbReference type="Gene3D" id="1.10.287.110">
    <property type="entry name" value="DnaJ domain"/>
    <property type="match status" value="1"/>
</dbReference>
<keyword evidence="2" id="KW-1133">Transmembrane helix</keyword>
<dbReference type="SMART" id="SM00271">
    <property type="entry name" value="DnaJ"/>
    <property type="match status" value="1"/>
</dbReference>
<evidence type="ECO:0000259" key="3">
    <source>
        <dbReference type="PROSITE" id="PS50076"/>
    </source>
</evidence>
<evidence type="ECO:0000256" key="1">
    <source>
        <dbReference type="SAM" id="MobiDB-lite"/>
    </source>
</evidence>
<feature type="transmembrane region" description="Helical" evidence="2">
    <location>
        <begin position="62"/>
        <end position="78"/>
    </location>
</feature>
<feature type="transmembrane region" description="Helical" evidence="2">
    <location>
        <begin position="12"/>
        <end position="32"/>
    </location>
</feature>
<accession>A0ABP1B4N8</accession>
<sequence length="312" mass="35851">MLIRIFDWSIMMIGPGGLLVVVPSFSLTGGVAKMDRKREQQRKEQQSDNLGSEKKVSSRRGAGFWFWVLLGAAAIVSLRRRILNFEQEFGQPGGGIGSSGTSYGTGGGSQQYSRAAQESQRQTFKAHIDELLRRVERIRRMQEAFARAREAYARTSDQWQRKNDPWQQHPGMTWEWRWDGQRWEGHPWEGNPWGGGGNPWGANPFEWTGEQDYWKAGSRDQQQQQWRTHEKPDYASSSFFMSPAKVAHHLGVLGLDPNHSRQYSGAEIKAAFRARAKEYHPDHNQSGNKQAEVKFKQILESYQALRTHYKIK</sequence>